<protein>
    <recommendedName>
        <fullName evidence="1">Amidohydrolase-related domain-containing protein</fullName>
    </recommendedName>
</protein>
<dbReference type="InterPro" id="IPR011059">
    <property type="entry name" value="Metal-dep_hydrolase_composite"/>
</dbReference>
<feature type="domain" description="Amidohydrolase-related" evidence="1">
    <location>
        <begin position="49"/>
        <end position="382"/>
    </location>
</feature>
<dbReference type="OrthoDB" id="42910at2157"/>
<evidence type="ECO:0000259" key="1">
    <source>
        <dbReference type="Pfam" id="PF01979"/>
    </source>
</evidence>
<dbReference type="SUPFAM" id="SSF51338">
    <property type="entry name" value="Composite domain of metallo-dependent hydrolases"/>
    <property type="match status" value="1"/>
</dbReference>
<dbReference type="Gene3D" id="2.30.40.10">
    <property type="entry name" value="Urease, subunit C, domain 1"/>
    <property type="match status" value="1"/>
</dbReference>
<dbReference type="InterPro" id="IPR050287">
    <property type="entry name" value="MTA/SAH_deaminase"/>
</dbReference>
<dbReference type="SUPFAM" id="SSF51556">
    <property type="entry name" value="Metallo-dependent hydrolases"/>
    <property type="match status" value="1"/>
</dbReference>
<evidence type="ECO:0000313" key="2">
    <source>
        <dbReference type="EMBL" id="PAV04391.1"/>
    </source>
</evidence>
<dbReference type="Gene3D" id="3.20.20.140">
    <property type="entry name" value="Metal-dependent hydrolases"/>
    <property type="match status" value="1"/>
</dbReference>
<dbReference type="GO" id="GO:0016810">
    <property type="term" value="F:hydrolase activity, acting on carbon-nitrogen (but not peptide) bonds"/>
    <property type="evidence" value="ECO:0007669"/>
    <property type="project" value="InterPro"/>
</dbReference>
<sequence length="385" mass="41659">MITIENGKVLYGEGMDAIKANVVIEDDKIIEITGGKVKGGKKIDAKGCIVAPAFINSHVHIGDSIACDVGDGKTIAEIVKPPNGLKHRILEESKPEEIINSMKRSMNDMLASGTSTFVDFREGGLEGICLLEEASEDIQIRKIVLGRDNSFFDPDVGKGEIKSITKNLLKSCDGIGLSGFGEIRDEVVALIAKICEKHGKISAIHTAEYEKLQEDSIKATGKSEVQRAVESDLNALIHVTAPVGDDLKLIGDSGSSVVSCPRSNGTLSVGIPPISDMLKHKINVLLGTDNIMFNSPNMLREMEYALKVTRGYYREYFSPAEIFKMATVNAANAFDLNTGCIKEESTADIIIVKEFSGNSILSLINRTEPKDIVGLITEGNIVYIN</sequence>
<proteinExistence type="predicted"/>
<name>A0A2A2H4P7_METBR</name>
<dbReference type="InterPro" id="IPR006680">
    <property type="entry name" value="Amidohydro-rel"/>
</dbReference>
<comment type="caution">
    <text evidence="2">The sequence shown here is derived from an EMBL/GenBank/DDBJ whole genome shotgun (WGS) entry which is preliminary data.</text>
</comment>
<evidence type="ECO:0000313" key="3">
    <source>
        <dbReference type="Proteomes" id="UP000217784"/>
    </source>
</evidence>
<dbReference type="EMBL" id="LMVM01000023">
    <property type="protein sequence ID" value="PAV04391.1"/>
    <property type="molecule type" value="Genomic_DNA"/>
</dbReference>
<reference evidence="2 3" key="1">
    <citation type="journal article" date="2017" name="BMC Genomics">
        <title>Genomic analysis of methanogenic archaea reveals a shift towards energy conservation.</title>
        <authorList>
            <person name="Gilmore S.P."/>
            <person name="Henske J.K."/>
            <person name="Sexton J.A."/>
            <person name="Solomon K.V."/>
            <person name="Seppala S."/>
            <person name="Yoo J.I."/>
            <person name="Huyett L.M."/>
            <person name="Pressman A."/>
            <person name="Cogan J.Z."/>
            <person name="Kivenson V."/>
            <person name="Peng X."/>
            <person name="Tan Y."/>
            <person name="Valentine D.L."/>
            <person name="O'Malley M.A."/>
        </authorList>
    </citation>
    <scope>NUCLEOTIDE SEQUENCE [LARGE SCALE GENOMIC DNA]</scope>
    <source>
        <strain evidence="2 3">M.o.H.</strain>
    </source>
</reference>
<dbReference type="Proteomes" id="UP000217784">
    <property type="component" value="Unassembled WGS sequence"/>
</dbReference>
<dbReference type="NCBIfam" id="NF005552">
    <property type="entry name" value="PRK07213.1"/>
    <property type="match status" value="1"/>
</dbReference>
<keyword evidence="3" id="KW-1185">Reference proteome</keyword>
<dbReference type="Pfam" id="PF01979">
    <property type="entry name" value="Amidohydro_1"/>
    <property type="match status" value="1"/>
</dbReference>
<accession>A0A2A2H4P7</accession>
<organism evidence="2 3">
    <name type="scientific">Methanobacterium bryantii</name>
    <dbReference type="NCBI Taxonomy" id="2161"/>
    <lineage>
        <taxon>Archaea</taxon>
        <taxon>Methanobacteriati</taxon>
        <taxon>Methanobacteriota</taxon>
        <taxon>Methanomada group</taxon>
        <taxon>Methanobacteria</taxon>
        <taxon>Methanobacteriales</taxon>
        <taxon>Methanobacteriaceae</taxon>
        <taxon>Methanobacterium</taxon>
    </lineage>
</organism>
<dbReference type="AlphaFoldDB" id="A0A2A2H4P7"/>
<dbReference type="PANTHER" id="PTHR43794">
    <property type="entry name" value="AMINOHYDROLASE SSNA-RELATED"/>
    <property type="match status" value="1"/>
</dbReference>
<dbReference type="PANTHER" id="PTHR43794:SF5">
    <property type="entry name" value="CHLOROHYDROLASE FAMILY PROTEIN"/>
    <property type="match status" value="1"/>
</dbReference>
<dbReference type="RefSeq" id="WP_069585628.1">
    <property type="nucleotide sequence ID" value="NZ_LMVM01000023.1"/>
</dbReference>
<dbReference type="InterPro" id="IPR032466">
    <property type="entry name" value="Metal_Hydrolase"/>
</dbReference>
<gene>
    <name evidence="2" type="ORF">ASJ80_05985</name>
</gene>